<sequence length="414" mass="48058">MKEKKIFLSSLIGPAFYEVHRDIAAHRHVHYWLKGGRGSGKSSFVSLEIILGMMADPKAHAVVLRKVAVNLKDSVFEQLWWAIRSLGVEDQWESKLSPMEMVYKKTGQKIIFKGADKPRKIKSAKFREGYVKYIWYEEVDEFSGMGEIRTINQSLMRGGEDFVVFYSFNPPRSLQSWVNGEAAEEREDKLVHHSTYQTMPKEWLGEQFFLEAAYMEKRHNESYRHEYLGEAVGCGGEVFHNIVLRQITEEEIRTFDHVARGLDWGYAVDPLHYTVNHYDSTRRRLYIFFELHKVGMSNRLLAAEIQKENKGNELVVCDSAEPKSIAELQEYGISAMGAKKGPDSVVYGMKWLQDLEEIVIDPKRCPMTAKEFTEYELESDGNGGWKAYFPDRNNHAIDAVRYSRERDMRPVRIW</sequence>
<evidence type="ECO:0000313" key="4">
    <source>
        <dbReference type="Proteomes" id="UP000183975"/>
    </source>
</evidence>
<accession>A0A1M6QN28</accession>
<dbReference type="Gene3D" id="3.40.50.300">
    <property type="entry name" value="P-loop containing nucleotide triphosphate hydrolases"/>
    <property type="match status" value="1"/>
</dbReference>
<organism evidence="3 4">
    <name type="scientific">Anaerotignum lactatifermentans DSM 14214</name>
    <dbReference type="NCBI Taxonomy" id="1121323"/>
    <lineage>
        <taxon>Bacteria</taxon>
        <taxon>Bacillati</taxon>
        <taxon>Bacillota</taxon>
        <taxon>Clostridia</taxon>
        <taxon>Lachnospirales</taxon>
        <taxon>Anaerotignaceae</taxon>
        <taxon>Anaerotignum</taxon>
    </lineage>
</organism>
<proteinExistence type="predicted"/>
<dbReference type="InterPro" id="IPR052380">
    <property type="entry name" value="Viral_DNA_packaging_terminase"/>
</dbReference>
<dbReference type="InterPro" id="IPR035412">
    <property type="entry name" value="Terminase_L_N"/>
</dbReference>
<protein>
    <submittedName>
        <fullName evidence="3">Phage terminase, large subunit, PBSX family</fullName>
    </submittedName>
</protein>
<feature type="domain" description="Phage terminase large subunit C-terminal" evidence="2">
    <location>
        <begin position="263"/>
        <end position="403"/>
    </location>
</feature>
<dbReference type="PANTHER" id="PTHR39184">
    <property type="match status" value="1"/>
</dbReference>
<name>A0A1M6QN28_9FIRM</name>
<dbReference type="Proteomes" id="UP000183975">
    <property type="component" value="Unassembled WGS sequence"/>
</dbReference>
<feature type="domain" description="Phage terminase large subunit N-terminal" evidence="1">
    <location>
        <begin position="30"/>
        <end position="230"/>
    </location>
</feature>
<dbReference type="PANTHER" id="PTHR39184:SF1">
    <property type="entry name" value="PBSX PHAGE TERMINASE LARGE SUBUNIT"/>
    <property type="match status" value="1"/>
</dbReference>
<dbReference type="Pfam" id="PF17288">
    <property type="entry name" value="Terminase_3C"/>
    <property type="match status" value="1"/>
</dbReference>
<evidence type="ECO:0000259" key="1">
    <source>
        <dbReference type="Pfam" id="PF04466"/>
    </source>
</evidence>
<dbReference type="GeneID" id="78175456"/>
<evidence type="ECO:0000313" key="3">
    <source>
        <dbReference type="EMBL" id="SHK21654.1"/>
    </source>
</evidence>
<dbReference type="InterPro" id="IPR035413">
    <property type="entry name" value="Terminase_L_C"/>
</dbReference>
<dbReference type="Pfam" id="PF04466">
    <property type="entry name" value="Terminase_3"/>
    <property type="match status" value="1"/>
</dbReference>
<keyword evidence="4" id="KW-1185">Reference proteome</keyword>
<dbReference type="RefSeq" id="WP_072850377.1">
    <property type="nucleotide sequence ID" value="NZ_FRAH01000019.1"/>
</dbReference>
<dbReference type="EMBL" id="FRAH01000019">
    <property type="protein sequence ID" value="SHK21654.1"/>
    <property type="molecule type" value="Genomic_DNA"/>
</dbReference>
<evidence type="ECO:0000259" key="2">
    <source>
        <dbReference type="Pfam" id="PF17288"/>
    </source>
</evidence>
<dbReference type="InterPro" id="IPR006437">
    <property type="entry name" value="Phage_terminase_lsu"/>
</dbReference>
<reference evidence="3 4" key="1">
    <citation type="submission" date="2016-11" db="EMBL/GenBank/DDBJ databases">
        <authorList>
            <person name="Jaros S."/>
            <person name="Januszkiewicz K."/>
            <person name="Wedrychowicz H."/>
        </authorList>
    </citation>
    <scope>NUCLEOTIDE SEQUENCE [LARGE SCALE GENOMIC DNA]</scope>
    <source>
        <strain evidence="3 4">DSM 14214</strain>
    </source>
</reference>
<dbReference type="InterPro" id="IPR027417">
    <property type="entry name" value="P-loop_NTPase"/>
</dbReference>
<gene>
    <name evidence="3" type="ORF">SAMN02745138_01366</name>
</gene>
<dbReference type="Gene3D" id="3.30.420.280">
    <property type="match status" value="1"/>
</dbReference>
<dbReference type="OrthoDB" id="9768556at2"/>
<dbReference type="NCBIfam" id="TIGR01547">
    <property type="entry name" value="phage_term_2"/>
    <property type="match status" value="1"/>
</dbReference>
<dbReference type="AlphaFoldDB" id="A0A1M6QN28"/>